<evidence type="ECO:0000313" key="10">
    <source>
        <dbReference type="Proteomes" id="UP001589792"/>
    </source>
</evidence>
<comment type="caution">
    <text evidence="9">The sequence shown here is derived from an EMBL/GenBank/DDBJ whole genome shotgun (WGS) entry which is preliminary data.</text>
</comment>
<evidence type="ECO:0000256" key="1">
    <source>
        <dbReference type="ARBA" id="ARBA00001971"/>
    </source>
</evidence>
<evidence type="ECO:0000313" key="9">
    <source>
        <dbReference type="EMBL" id="MFC0228750.1"/>
    </source>
</evidence>
<organism evidence="9 10">
    <name type="scientific">Serratia aquatilis</name>
    <dbReference type="NCBI Taxonomy" id="1737515"/>
    <lineage>
        <taxon>Bacteria</taxon>
        <taxon>Pseudomonadati</taxon>
        <taxon>Pseudomonadota</taxon>
        <taxon>Gammaproteobacteria</taxon>
        <taxon>Enterobacterales</taxon>
        <taxon>Yersiniaceae</taxon>
        <taxon>Serratia</taxon>
    </lineage>
</organism>
<dbReference type="PANTHER" id="PTHR46696:SF5">
    <property type="entry name" value="CYTOCHROME P450 BJ-1"/>
    <property type="match status" value="1"/>
</dbReference>
<gene>
    <name evidence="9" type="ORF">ACFFJ3_20005</name>
</gene>
<comment type="cofactor">
    <cofactor evidence="1">
        <name>heme</name>
        <dbReference type="ChEBI" id="CHEBI:30413"/>
    </cofactor>
</comment>
<dbReference type="Proteomes" id="UP001589792">
    <property type="component" value="Unassembled WGS sequence"/>
</dbReference>
<keyword evidence="4 8" id="KW-0479">Metal-binding</keyword>
<dbReference type="SUPFAM" id="SSF48264">
    <property type="entry name" value="Cytochrome P450"/>
    <property type="match status" value="1"/>
</dbReference>
<dbReference type="InterPro" id="IPR017972">
    <property type="entry name" value="Cyt_P450_CS"/>
</dbReference>
<proteinExistence type="inferred from homology"/>
<dbReference type="InterPro" id="IPR002397">
    <property type="entry name" value="Cyt_P450_B"/>
</dbReference>
<keyword evidence="6 8" id="KW-0408">Iron</keyword>
<dbReference type="RefSeq" id="WP_380678735.1">
    <property type="nucleotide sequence ID" value="NZ_CP173186.1"/>
</dbReference>
<comment type="similarity">
    <text evidence="2 8">Belongs to the cytochrome P450 family.</text>
</comment>
<dbReference type="InterPro" id="IPR001128">
    <property type="entry name" value="Cyt_P450"/>
</dbReference>
<dbReference type="PRINTS" id="PR00359">
    <property type="entry name" value="BP450"/>
</dbReference>
<dbReference type="Gene3D" id="1.10.630.10">
    <property type="entry name" value="Cytochrome P450"/>
    <property type="match status" value="1"/>
</dbReference>
<dbReference type="InterPro" id="IPR036396">
    <property type="entry name" value="Cyt_P450_sf"/>
</dbReference>
<dbReference type="Pfam" id="PF00067">
    <property type="entry name" value="p450"/>
    <property type="match status" value="1"/>
</dbReference>
<protein>
    <submittedName>
        <fullName evidence="9">Cytochrome P450</fullName>
    </submittedName>
</protein>
<dbReference type="PANTHER" id="PTHR46696">
    <property type="entry name" value="P450, PUTATIVE (EUROFUNG)-RELATED"/>
    <property type="match status" value="1"/>
</dbReference>
<evidence type="ECO:0000256" key="3">
    <source>
        <dbReference type="ARBA" id="ARBA00022617"/>
    </source>
</evidence>
<name>A0ABV6EIJ5_9GAMM</name>
<evidence type="ECO:0000256" key="2">
    <source>
        <dbReference type="ARBA" id="ARBA00010617"/>
    </source>
</evidence>
<accession>A0ABV6EIJ5</accession>
<dbReference type="EMBL" id="JBHLXG010000025">
    <property type="protein sequence ID" value="MFC0228750.1"/>
    <property type="molecule type" value="Genomic_DNA"/>
</dbReference>
<dbReference type="PROSITE" id="PS00086">
    <property type="entry name" value="CYTOCHROME_P450"/>
    <property type="match status" value="1"/>
</dbReference>
<keyword evidence="10" id="KW-1185">Reference proteome</keyword>
<evidence type="ECO:0000256" key="6">
    <source>
        <dbReference type="ARBA" id="ARBA00023004"/>
    </source>
</evidence>
<evidence type="ECO:0000256" key="4">
    <source>
        <dbReference type="ARBA" id="ARBA00022723"/>
    </source>
</evidence>
<keyword evidence="3 8" id="KW-0349">Heme</keyword>
<reference evidence="9 10" key="1">
    <citation type="submission" date="2024-09" db="EMBL/GenBank/DDBJ databases">
        <authorList>
            <person name="Sun Q."/>
            <person name="Mori K."/>
        </authorList>
    </citation>
    <scope>NUCLEOTIDE SEQUENCE [LARGE SCALE GENOMIC DNA]</scope>
    <source>
        <strain evidence="9 10">CCM 8626</strain>
    </source>
</reference>
<evidence type="ECO:0000256" key="5">
    <source>
        <dbReference type="ARBA" id="ARBA00023002"/>
    </source>
</evidence>
<evidence type="ECO:0000256" key="7">
    <source>
        <dbReference type="ARBA" id="ARBA00023033"/>
    </source>
</evidence>
<keyword evidence="7 8" id="KW-0503">Monooxygenase</keyword>
<sequence length="399" mass="45398">MLDNRNYLISDIPNYDPQPGYDVVKAATYQNIGIIRLLSGHEAFHVINYQDVKKILMDKNCIRSPSNEVGAPSILPTLTPKDMLLNLDFPDHTRLKQFISKDYSLSGLRWLEPVIIRLTKKYADEIAQKSHADLFSELLDHVASETNCTLLGIPLEDQHYFRKLSHIVQIADPSDVEELVRQFELLYSYVMEHVQGKRPHTNDGLIAKFLQNRTNCQPPLSDEELTAILLGALLGGDQNTLTVMTKIVYGLLCMTELWQKLHDEPALIPITVEEMLRLTNLGNTSTFPRIANQEIRLTTGTIPAGSAIHADVILANRDPGVYAEPLLINPYREGNRHLQFGYGMHNCMGQELVRLEINTVVSILTQQFPQMRLCQDKLHYLRWCEGIVLRRPDELPVIL</sequence>
<keyword evidence="5 8" id="KW-0560">Oxidoreductase</keyword>
<evidence type="ECO:0000256" key="8">
    <source>
        <dbReference type="RuleBase" id="RU000461"/>
    </source>
</evidence>